<evidence type="ECO:0000313" key="7">
    <source>
        <dbReference type="Proteomes" id="UP000621492"/>
    </source>
</evidence>
<dbReference type="PROSITE" id="PS50930">
    <property type="entry name" value="HTH_LYTTR"/>
    <property type="match status" value="1"/>
</dbReference>
<dbReference type="Proteomes" id="UP000621492">
    <property type="component" value="Unassembled WGS sequence"/>
</dbReference>
<evidence type="ECO:0000256" key="4">
    <source>
        <dbReference type="ARBA" id="ARBA00023163"/>
    </source>
</evidence>
<keyword evidence="4" id="KW-0804">Transcription</keyword>
<evidence type="ECO:0000313" key="6">
    <source>
        <dbReference type="EMBL" id="GGB56324.1"/>
    </source>
</evidence>
<evidence type="ECO:0000259" key="5">
    <source>
        <dbReference type="PROSITE" id="PS50930"/>
    </source>
</evidence>
<organism evidence="6 7">
    <name type="scientific">Lentibacillus populi</name>
    <dbReference type="NCBI Taxonomy" id="1827502"/>
    <lineage>
        <taxon>Bacteria</taxon>
        <taxon>Bacillati</taxon>
        <taxon>Bacillota</taxon>
        <taxon>Bacilli</taxon>
        <taxon>Bacillales</taxon>
        <taxon>Bacillaceae</taxon>
        <taxon>Lentibacillus</taxon>
    </lineage>
</organism>
<proteinExistence type="predicted"/>
<evidence type="ECO:0000256" key="1">
    <source>
        <dbReference type="ARBA" id="ARBA00022490"/>
    </source>
</evidence>
<dbReference type="Gene3D" id="2.40.50.1020">
    <property type="entry name" value="LytTr DNA-binding domain"/>
    <property type="match status" value="1"/>
</dbReference>
<dbReference type="AlphaFoldDB" id="A0A9W5U0L4"/>
<dbReference type="PANTHER" id="PTHR37299">
    <property type="entry name" value="TRANSCRIPTIONAL REGULATOR-RELATED"/>
    <property type="match status" value="1"/>
</dbReference>
<dbReference type="EMBL" id="BMJD01000042">
    <property type="protein sequence ID" value="GGB56324.1"/>
    <property type="molecule type" value="Genomic_DNA"/>
</dbReference>
<name>A0A9W5U0L4_9BACI</name>
<dbReference type="InterPro" id="IPR046947">
    <property type="entry name" value="LytR-like"/>
</dbReference>
<keyword evidence="3 6" id="KW-0238">DNA-binding</keyword>
<keyword evidence="2" id="KW-0805">Transcription regulation</keyword>
<dbReference type="PANTHER" id="PTHR37299:SF2">
    <property type="entry name" value="HTH LYTTR-TYPE DOMAIN-CONTAINING PROTEIN"/>
    <property type="match status" value="1"/>
</dbReference>
<comment type="caution">
    <text evidence="6">The sequence shown here is derived from an EMBL/GenBank/DDBJ whole genome shotgun (WGS) entry which is preliminary data.</text>
</comment>
<dbReference type="SMART" id="SM00850">
    <property type="entry name" value="LytTR"/>
    <property type="match status" value="1"/>
</dbReference>
<dbReference type="RefSeq" id="WP_188725663.1">
    <property type="nucleotide sequence ID" value="NZ_BMJD01000042.1"/>
</dbReference>
<dbReference type="GO" id="GO:0003677">
    <property type="term" value="F:DNA binding"/>
    <property type="evidence" value="ECO:0007669"/>
    <property type="project" value="UniProtKB-KW"/>
</dbReference>
<protein>
    <submittedName>
        <fullName evidence="6">DNA-binding protein</fullName>
    </submittedName>
</protein>
<evidence type="ECO:0000256" key="2">
    <source>
        <dbReference type="ARBA" id="ARBA00023015"/>
    </source>
</evidence>
<dbReference type="Pfam" id="PF04397">
    <property type="entry name" value="LytTR"/>
    <property type="match status" value="1"/>
</dbReference>
<dbReference type="InterPro" id="IPR007492">
    <property type="entry name" value="LytTR_DNA-bd_dom"/>
</dbReference>
<reference evidence="6" key="1">
    <citation type="journal article" date="2014" name="Int. J. Syst. Evol. Microbiol.">
        <title>Complete genome sequence of Corynebacterium casei LMG S-19264T (=DSM 44701T), isolated from a smear-ripened cheese.</title>
        <authorList>
            <consortium name="US DOE Joint Genome Institute (JGI-PGF)"/>
            <person name="Walter F."/>
            <person name="Albersmeier A."/>
            <person name="Kalinowski J."/>
            <person name="Ruckert C."/>
        </authorList>
    </citation>
    <scope>NUCLEOTIDE SEQUENCE</scope>
    <source>
        <strain evidence="6">CGMCC 1.15454</strain>
    </source>
</reference>
<keyword evidence="7" id="KW-1185">Reference proteome</keyword>
<reference evidence="6" key="2">
    <citation type="submission" date="2020-09" db="EMBL/GenBank/DDBJ databases">
        <authorList>
            <person name="Sun Q."/>
            <person name="Zhou Y."/>
        </authorList>
    </citation>
    <scope>NUCLEOTIDE SEQUENCE</scope>
    <source>
        <strain evidence="6">CGMCC 1.15454</strain>
    </source>
</reference>
<sequence>MKVNIDIDEKHTETSITIQASQWSEDLDKIVNLIRKRKSRRLFGIEDDQTVLLDPNDIDFVYAEKRKVFAAIKNKRFEIKMKLYEVEEILTPYHFMRFSKSVIGNHHLIQRFELSFNGNLCVYFQSGNKEYISRNHVAKVKEKLLTGGVANDD</sequence>
<keyword evidence="1" id="KW-0963">Cytoplasm</keyword>
<accession>A0A9W5U0L4</accession>
<evidence type="ECO:0000256" key="3">
    <source>
        <dbReference type="ARBA" id="ARBA00023125"/>
    </source>
</evidence>
<dbReference type="GO" id="GO:0000156">
    <property type="term" value="F:phosphorelay response regulator activity"/>
    <property type="evidence" value="ECO:0007669"/>
    <property type="project" value="InterPro"/>
</dbReference>
<feature type="domain" description="HTH LytTR-type" evidence="5">
    <location>
        <begin position="47"/>
        <end position="146"/>
    </location>
</feature>
<gene>
    <name evidence="6" type="ORF">GCM10011409_37390</name>
</gene>